<dbReference type="Pfam" id="PF13578">
    <property type="entry name" value="Methyltransf_24"/>
    <property type="match status" value="1"/>
</dbReference>
<dbReference type="Gene3D" id="3.40.50.150">
    <property type="entry name" value="Vaccinia Virus protein VP39"/>
    <property type="match status" value="1"/>
</dbReference>
<dbReference type="InterPro" id="IPR029063">
    <property type="entry name" value="SAM-dependent_MTases_sf"/>
</dbReference>
<dbReference type="Proteomes" id="UP000019678">
    <property type="component" value="Unassembled WGS sequence"/>
</dbReference>
<dbReference type="CDD" id="cd02440">
    <property type="entry name" value="AdoMet_MTases"/>
    <property type="match status" value="1"/>
</dbReference>
<dbReference type="PANTHER" id="PTHR43167:SF1">
    <property type="entry name" value="PUTATIVE (AFU_ORTHOLOGUE AFUA_6G01830)-RELATED"/>
    <property type="match status" value="1"/>
</dbReference>
<keyword evidence="5" id="KW-1185">Reference proteome</keyword>
<keyword evidence="1 4" id="KW-0489">Methyltransferase</keyword>
<evidence type="ECO:0000313" key="5">
    <source>
        <dbReference type="Proteomes" id="UP000019678"/>
    </source>
</evidence>
<organism evidence="4 5">
    <name type="scientific">Chondromyces apiculatus DSM 436</name>
    <dbReference type="NCBI Taxonomy" id="1192034"/>
    <lineage>
        <taxon>Bacteria</taxon>
        <taxon>Pseudomonadati</taxon>
        <taxon>Myxococcota</taxon>
        <taxon>Polyangia</taxon>
        <taxon>Polyangiales</taxon>
        <taxon>Polyangiaceae</taxon>
        <taxon>Chondromyces</taxon>
    </lineage>
</organism>
<sequence>MKSFEGADLHEQMVKLVQREQTEYREMYRTYADNFLSVSPQLGRFLYSCVRACKPTRIVEFGTSMGISAIYMACALRDNGGGVLLGTELEPSKAARARENLSAAGLADFLDLRVGDALETLRDLDAPVDMLLLDGALTLYHPVLKLLEPRLRTGALIIGENAIEGIGPYLEYVRNPGNGYFSQPIPFQDARGNEFTVVTR</sequence>
<gene>
    <name evidence="4" type="ORF">CAP_4505</name>
</gene>
<dbReference type="SUPFAM" id="SSF53335">
    <property type="entry name" value="S-adenosyl-L-methionine-dependent methyltransferases"/>
    <property type="match status" value="1"/>
</dbReference>
<name>A0A017T6D0_9BACT</name>
<evidence type="ECO:0000256" key="3">
    <source>
        <dbReference type="ARBA" id="ARBA00022691"/>
    </source>
</evidence>
<evidence type="ECO:0000256" key="1">
    <source>
        <dbReference type="ARBA" id="ARBA00022603"/>
    </source>
</evidence>
<dbReference type="InterPro" id="IPR002935">
    <property type="entry name" value="SAM_O-MeTrfase"/>
</dbReference>
<proteinExistence type="predicted"/>
<keyword evidence="2 4" id="KW-0808">Transferase</keyword>
<dbReference type="EMBL" id="ASRX01000033">
    <property type="protein sequence ID" value="EYF04537.1"/>
    <property type="molecule type" value="Genomic_DNA"/>
</dbReference>
<dbReference type="GO" id="GO:0008171">
    <property type="term" value="F:O-methyltransferase activity"/>
    <property type="evidence" value="ECO:0007669"/>
    <property type="project" value="InterPro"/>
</dbReference>
<evidence type="ECO:0000256" key="2">
    <source>
        <dbReference type="ARBA" id="ARBA00022679"/>
    </source>
</evidence>
<dbReference type="AlphaFoldDB" id="A0A017T6D0"/>
<protein>
    <submittedName>
        <fullName evidence="4">O-methyltransferase</fullName>
    </submittedName>
</protein>
<accession>A0A017T6D0</accession>
<dbReference type="eggNOG" id="COG4122">
    <property type="taxonomic scope" value="Bacteria"/>
</dbReference>
<dbReference type="PANTHER" id="PTHR43167">
    <property type="entry name" value="PUTATIVE (AFU_ORTHOLOGUE AFUA_6G01830)-RELATED"/>
    <property type="match status" value="1"/>
</dbReference>
<keyword evidence="3" id="KW-0949">S-adenosyl-L-methionine</keyword>
<dbReference type="PROSITE" id="PS51682">
    <property type="entry name" value="SAM_OMT_I"/>
    <property type="match status" value="1"/>
</dbReference>
<dbReference type="STRING" id="1192034.CAP_4505"/>
<dbReference type="GO" id="GO:0032259">
    <property type="term" value="P:methylation"/>
    <property type="evidence" value="ECO:0007669"/>
    <property type="project" value="UniProtKB-KW"/>
</dbReference>
<comment type="caution">
    <text evidence="4">The sequence shown here is derived from an EMBL/GenBank/DDBJ whole genome shotgun (WGS) entry which is preliminary data.</text>
</comment>
<evidence type="ECO:0000313" key="4">
    <source>
        <dbReference type="EMBL" id="EYF04537.1"/>
    </source>
</evidence>
<reference evidence="4 5" key="1">
    <citation type="submission" date="2013-05" db="EMBL/GenBank/DDBJ databases">
        <title>Genome assembly of Chondromyces apiculatus DSM 436.</title>
        <authorList>
            <person name="Sharma G."/>
            <person name="Khatri I."/>
            <person name="Kaur C."/>
            <person name="Mayilraj S."/>
            <person name="Subramanian S."/>
        </authorList>
    </citation>
    <scope>NUCLEOTIDE SEQUENCE [LARGE SCALE GENOMIC DNA]</scope>
    <source>
        <strain evidence="4 5">DSM 436</strain>
    </source>
</reference>